<gene>
    <name evidence="3" type="primary">glk</name>
    <name evidence="5" type="ORF">PZA18_07805</name>
</gene>
<feature type="binding site" evidence="3">
    <location>
        <begin position="14"/>
        <end position="19"/>
    </location>
    <ligand>
        <name>ATP</name>
        <dbReference type="ChEBI" id="CHEBI:30616"/>
    </ligand>
</feature>
<evidence type="ECO:0000256" key="3">
    <source>
        <dbReference type="HAMAP-Rule" id="MF_00524"/>
    </source>
</evidence>
<evidence type="ECO:0000256" key="2">
    <source>
        <dbReference type="ARBA" id="ARBA00022777"/>
    </source>
</evidence>
<keyword evidence="3" id="KW-0963">Cytoplasm</keyword>
<accession>A0ABT7DXZ6</accession>
<keyword evidence="2 3" id="KW-0418">Kinase</keyword>
<keyword evidence="3" id="KW-0547">Nucleotide-binding</keyword>
<comment type="caution">
    <text evidence="5">The sequence shown here is derived from an EMBL/GenBank/DDBJ whole genome shotgun (WGS) entry which is preliminary data.</text>
</comment>
<dbReference type="InterPro" id="IPR043129">
    <property type="entry name" value="ATPase_NBD"/>
</dbReference>
<evidence type="ECO:0000256" key="4">
    <source>
        <dbReference type="RuleBase" id="RU004046"/>
    </source>
</evidence>
<dbReference type="Pfam" id="PF02685">
    <property type="entry name" value="Glucokinase"/>
    <property type="match status" value="1"/>
</dbReference>
<evidence type="ECO:0000313" key="6">
    <source>
        <dbReference type="Proteomes" id="UP001172778"/>
    </source>
</evidence>
<evidence type="ECO:0000256" key="1">
    <source>
        <dbReference type="ARBA" id="ARBA00022679"/>
    </source>
</evidence>
<reference evidence="5" key="1">
    <citation type="submission" date="2023-03" db="EMBL/GenBank/DDBJ databases">
        <title>Chitinimonas shenzhenensis gen. nov., sp. nov., a novel member of family Burkholderiaceae isolated from activated sludge collected in Shen Zhen, China.</title>
        <authorList>
            <person name="Wang X."/>
        </authorList>
    </citation>
    <scope>NUCLEOTIDE SEQUENCE</scope>
    <source>
        <strain evidence="5">DQS-5</strain>
    </source>
</reference>
<dbReference type="EMBL" id="JARRAF010000007">
    <property type="protein sequence ID" value="MDK2123953.1"/>
    <property type="molecule type" value="Genomic_DNA"/>
</dbReference>
<keyword evidence="6" id="KW-1185">Reference proteome</keyword>
<sequence>MSTGHPDHYPQLLADVGGTNVRFALVRSADAAISDEHSFACADFASLLEAARHYLTKVGASPRWGAIGIATAISGDNVRMTNLGWQFSIAVLQQALGLSKLLVINDFTALALSLPGLDAEELIRVGGGAATAGTPIALIGAGTGLGVSGLIPAHQRGEAERWIPIQGEGGHVSFSPFNHKEDEILRILRREFGHVSAERLLSGPGIVNLYRALAELNNAPDQNLSAALIAEQGVANADALCREVIDTFCGMLGTAAANLTISLGARAGLYIGGGIVPKLGSYFAESPFRSRFEQKGRFSEYLANVPSYVIVAANPALRGARAALRQAELNNSGG</sequence>
<dbReference type="PANTHER" id="PTHR47690">
    <property type="entry name" value="GLUCOKINASE"/>
    <property type="match status" value="1"/>
</dbReference>
<comment type="subcellular location">
    <subcellularLocation>
        <location evidence="3">Cytoplasm</location>
    </subcellularLocation>
</comment>
<dbReference type="InterPro" id="IPR050201">
    <property type="entry name" value="Bacterial_glucokinase"/>
</dbReference>
<dbReference type="CDD" id="cd24008">
    <property type="entry name" value="ASKHA_NBD_GLK"/>
    <property type="match status" value="1"/>
</dbReference>
<dbReference type="EC" id="2.7.1.2" evidence="3"/>
<keyword evidence="1 3" id="KW-0808">Transferase</keyword>
<dbReference type="InterPro" id="IPR003836">
    <property type="entry name" value="Glucokinase"/>
</dbReference>
<organism evidence="5 6">
    <name type="scientific">Parachitinimonas caeni</name>
    <dbReference type="NCBI Taxonomy" id="3031301"/>
    <lineage>
        <taxon>Bacteria</taxon>
        <taxon>Pseudomonadati</taxon>
        <taxon>Pseudomonadota</taxon>
        <taxon>Betaproteobacteria</taxon>
        <taxon>Neisseriales</taxon>
        <taxon>Chitinibacteraceae</taxon>
        <taxon>Parachitinimonas</taxon>
    </lineage>
</organism>
<dbReference type="NCBIfam" id="TIGR00749">
    <property type="entry name" value="glk"/>
    <property type="match status" value="1"/>
</dbReference>
<dbReference type="PANTHER" id="PTHR47690:SF1">
    <property type="entry name" value="GLUCOKINASE"/>
    <property type="match status" value="1"/>
</dbReference>
<dbReference type="NCBIfam" id="NF001416">
    <property type="entry name" value="PRK00292.1-3"/>
    <property type="match status" value="1"/>
</dbReference>
<comment type="similarity">
    <text evidence="3 4">Belongs to the bacterial glucokinase family.</text>
</comment>
<comment type="catalytic activity">
    <reaction evidence="3">
        <text>D-glucose + ATP = D-glucose 6-phosphate + ADP + H(+)</text>
        <dbReference type="Rhea" id="RHEA:17825"/>
        <dbReference type="ChEBI" id="CHEBI:4167"/>
        <dbReference type="ChEBI" id="CHEBI:15378"/>
        <dbReference type="ChEBI" id="CHEBI:30616"/>
        <dbReference type="ChEBI" id="CHEBI:61548"/>
        <dbReference type="ChEBI" id="CHEBI:456216"/>
        <dbReference type="EC" id="2.7.1.2"/>
    </reaction>
</comment>
<dbReference type="SUPFAM" id="SSF53067">
    <property type="entry name" value="Actin-like ATPase domain"/>
    <property type="match status" value="1"/>
</dbReference>
<name>A0ABT7DXZ6_9NEIS</name>
<protein>
    <recommendedName>
        <fullName evidence="3">Glucokinase</fullName>
        <ecNumber evidence="3">2.7.1.2</ecNumber>
    </recommendedName>
    <alternativeName>
        <fullName evidence="3">Glucose kinase</fullName>
    </alternativeName>
</protein>
<keyword evidence="3" id="KW-0324">Glycolysis</keyword>
<dbReference type="RefSeq" id="WP_284100262.1">
    <property type="nucleotide sequence ID" value="NZ_JARRAF010000007.1"/>
</dbReference>
<dbReference type="HAMAP" id="MF_00524">
    <property type="entry name" value="Glucokinase"/>
    <property type="match status" value="1"/>
</dbReference>
<proteinExistence type="inferred from homology"/>
<dbReference type="Proteomes" id="UP001172778">
    <property type="component" value="Unassembled WGS sequence"/>
</dbReference>
<dbReference type="GO" id="GO:0004340">
    <property type="term" value="F:glucokinase activity"/>
    <property type="evidence" value="ECO:0007669"/>
    <property type="project" value="UniProtKB-EC"/>
</dbReference>
<keyword evidence="3" id="KW-0067">ATP-binding</keyword>
<dbReference type="Gene3D" id="3.40.367.20">
    <property type="match status" value="1"/>
</dbReference>
<dbReference type="Gene3D" id="3.30.420.40">
    <property type="match status" value="1"/>
</dbReference>
<evidence type="ECO:0000313" key="5">
    <source>
        <dbReference type="EMBL" id="MDK2123953.1"/>
    </source>
</evidence>